<name>A0A0D5XZ13_9PSED</name>
<dbReference type="SUPFAM" id="SSF54427">
    <property type="entry name" value="NTF2-like"/>
    <property type="match status" value="1"/>
</dbReference>
<dbReference type="InterPro" id="IPR032710">
    <property type="entry name" value="NTF2-like_dom_sf"/>
</dbReference>
<dbReference type="Proteomes" id="UP000032748">
    <property type="component" value="Chromosome"/>
</dbReference>
<keyword evidence="1" id="KW-0732">Signal</keyword>
<dbReference type="EMBL" id="CP011110">
    <property type="protein sequence ID" value="AKA24323.1"/>
    <property type="molecule type" value="Genomic_DNA"/>
</dbReference>
<dbReference type="GO" id="GO:0004683">
    <property type="term" value="F:calcium/calmodulin-dependent protein kinase activity"/>
    <property type="evidence" value="ECO:0007669"/>
    <property type="project" value="InterPro"/>
</dbReference>
<feature type="domain" description="Calcium/calmodulin-dependent protein kinase II association-domain" evidence="2">
    <location>
        <begin position="41"/>
        <end position="163"/>
    </location>
</feature>
<dbReference type="GO" id="GO:0005516">
    <property type="term" value="F:calmodulin binding"/>
    <property type="evidence" value="ECO:0007669"/>
    <property type="project" value="InterPro"/>
</dbReference>
<protein>
    <submittedName>
        <fullName evidence="3">Cag pathogenicity island protein Cag5</fullName>
    </submittedName>
</protein>
<sequence>MKLKSTAIALLLTLAAPLAQALDATPYVYRTVAAQPQSQGDREIAGLFDRWNAALQSGSAKNVTSLYAADAILQPTVSNQVRTTPAQIQDYFEHFLAGKPVGQINYREIRHLGADAAMDSGVYTFTLHDAGGATRQVQARYTFLYERVDGQWKILNHHSSAMPQAQPQLQASHR</sequence>
<dbReference type="InterPro" id="IPR013543">
    <property type="entry name" value="Ca/CaM-dep_prot_kinase-assoc"/>
</dbReference>
<dbReference type="Gene3D" id="3.10.450.50">
    <property type="match status" value="1"/>
</dbReference>
<evidence type="ECO:0000313" key="3">
    <source>
        <dbReference type="EMBL" id="AKA24323.1"/>
    </source>
</evidence>
<dbReference type="NCBIfam" id="TIGR02246">
    <property type="entry name" value="SgcJ/EcaC family oxidoreductase"/>
    <property type="match status" value="1"/>
</dbReference>
<dbReference type="KEGG" id="pcz:PCL1606_28720"/>
<dbReference type="OrthoDB" id="953853at2"/>
<dbReference type="RefSeq" id="WP_045882928.1">
    <property type="nucleotide sequence ID" value="NZ_CP011110.1"/>
</dbReference>
<gene>
    <name evidence="3" type="ORF">PCL1606_28720</name>
</gene>
<feature type="chain" id="PRO_5002299311" evidence="1">
    <location>
        <begin position="22"/>
        <end position="174"/>
    </location>
</feature>
<feature type="signal peptide" evidence="1">
    <location>
        <begin position="1"/>
        <end position="21"/>
    </location>
</feature>
<organism evidence="3 4">
    <name type="scientific">Pseudomonas chlororaphis</name>
    <dbReference type="NCBI Taxonomy" id="587753"/>
    <lineage>
        <taxon>Bacteria</taxon>
        <taxon>Pseudomonadati</taxon>
        <taxon>Pseudomonadota</taxon>
        <taxon>Gammaproteobacteria</taxon>
        <taxon>Pseudomonadales</taxon>
        <taxon>Pseudomonadaceae</taxon>
        <taxon>Pseudomonas</taxon>
    </lineage>
</organism>
<dbReference type="InterPro" id="IPR011944">
    <property type="entry name" value="Steroid_delta5-4_isomerase"/>
</dbReference>
<reference evidence="3 4" key="1">
    <citation type="journal article" date="2015" name="Mol. Plant Microbe Interact.">
        <title>Comparative Genomic Analysis of Pseudomonas chlororaphis PCL1606 Reveals New Insight into Antifungal Compounds Involved in Biocontrol.</title>
        <authorList>
            <person name="Calderon C.E."/>
            <person name="Ramos C."/>
            <person name="de Vicente A."/>
            <person name="Cazorla F.M."/>
        </authorList>
    </citation>
    <scope>NUCLEOTIDE SEQUENCE [LARGE SCALE GENOMIC DNA]</scope>
    <source>
        <strain evidence="3 4">PCL1606</strain>
    </source>
</reference>
<evidence type="ECO:0000259" key="2">
    <source>
        <dbReference type="Pfam" id="PF08332"/>
    </source>
</evidence>
<dbReference type="CDD" id="cd00531">
    <property type="entry name" value="NTF2_like"/>
    <property type="match status" value="1"/>
</dbReference>
<evidence type="ECO:0000313" key="4">
    <source>
        <dbReference type="Proteomes" id="UP000032748"/>
    </source>
</evidence>
<proteinExistence type="predicted"/>
<dbReference type="PATRIC" id="fig|587753.10.peg.2865"/>
<dbReference type="Pfam" id="PF08332">
    <property type="entry name" value="CaMKII_AD"/>
    <property type="match status" value="1"/>
</dbReference>
<dbReference type="AlphaFoldDB" id="A0A0D5XZ13"/>
<evidence type="ECO:0000256" key="1">
    <source>
        <dbReference type="SAM" id="SignalP"/>
    </source>
</evidence>
<accession>A0A0D5XZ13</accession>
<dbReference type="InterPro" id="IPR016887">
    <property type="entry name" value="UCP028470_steroid_isom-rel"/>
</dbReference>
<dbReference type="PIRSF" id="PIRSF028470">
    <property type="entry name" value="UCP028470"/>
    <property type="match status" value="1"/>
</dbReference>